<dbReference type="Pfam" id="PF13376">
    <property type="entry name" value="OmdA"/>
    <property type="match status" value="1"/>
</dbReference>
<dbReference type="Gene3D" id="2.40.30.100">
    <property type="entry name" value="AF2212/PG0164-like"/>
    <property type="match status" value="1"/>
</dbReference>
<dbReference type="GeneID" id="24830519"/>
<sequence>MSKYEFDARIIKHEGLDAGYIEFPYVVEKEFGKKGQVKVKAFFDGLLYRGSLVKMGHDCHIIGLTKEICKKIGKNSGDIVHVIIEEDLEERTIEIPAELLERLSADGTAMELFEKLSYTHKKEYVQWIMSAKKEKTRIQQIEKAVEMIKNRRKEP</sequence>
<dbReference type="InterPro" id="IPR015018">
    <property type="entry name" value="DUF1905"/>
</dbReference>
<evidence type="ECO:0000313" key="2">
    <source>
        <dbReference type="Proteomes" id="UP000033101"/>
    </source>
</evidence>
<proteinExistence type="predicted"/>
<dbReference type="OrthoDB" id="382946at2157"/>
<protein>
    <recommendedName>
        <fullName evidence="3">DUF1905 domain-containing protein</fullName>
    </recommendedName>
</protein>
<dbReference type="Pfam" id="PF08922">
    <property type="entry name" value="DUF1905"/>
    <property type="match status" value="1"/>
</dbReference>
<organism evidence="1 2">
    <name type="scientific">Methanosarcina horonobensis HB-1 = JCM 15518</name>
    <dbReference type="NCBI Taxonomy" id="1434110"/>
    <lineage>
        <taxon>Archaea</taxon>
        <taxon>Methanobacteriati</taxon>
        <taxon>Methanobacteriota</taxon>
        <taxon>Stenosarchaea group</taxon>
        <taxon>Methanomicrobia</taxon>
        <taxon>Methanosarcinales</taxon>
        <taxon>Methanosarcinaceae</taxon>
        <taxon>Methanosarcina</taxon>
    </lineage>
</organism>
<evidence type="ECO:0008006" key="3">
    <source>
        <dbReference type="Google" id="ProtNLM"/>
    </source>
</evidence>
<name>A0A0E3SAI5_9EURY</name>
<keyword evidence="2" id="KW-1185">Reference proteome</keyword>
<accession>A0A0E3SAI5</accession>
<dbReference type="HOGENOM" id="CLU_133235_1_0_2"/>
<reference evidence="1 2" key="1">
    <citation type="submission" date="2014-07" db="EMBL/GenBank/DDBJ databases">
        <title>Methanogenic archaea and the global carbon cycle.</title>
        <authorList>
            <person name="Henriksen J.R."/>
            <person name="Luke J."/>
            <person name="Reinhart S."/>
            <person name="Benedict M.N."/>
            <person name="Youngblut N.D."/>
            <person name="Metcalf M.E."/>
            <person name="Whitaker R.J."/>
            <person name="Metcalf W.W."/>
        </authorList>
    </citation>
    <scope>NUCLEOTIDE SEQUENCE [LARGE SCALE GENOMIC DNA]</scope>
    <source>
        <strain evidence="1 2">HB-1</strain>
    </source>
</reference>
<dbReference type="PATRIC" id="fig|1434110.4.peg.1661"/>
<dbReference type="KEGG" id="mhor:MSHOH_1338"/>
<dbReference type="AlphaFoldDB" id="A0A0E3SAI5"/>
<dbReference type="InterPro" id="IPR037079">
    <property type="entry name" value="AF2212/PG0164-like_sf"/>
</dbReference>
<dbReference type="EMBL" id="CP009516">
    <property type="protein sequence ID" value="AKB77821.1"/>
    <property type="molecule type" value="Genomic_DNA"/>
</dbReference>
<dbReference type="STRING" id="1434110.MSHOH_1338"/>
<gene>
    <name evidence="1" type="ORF">MSHOH_1338</name>
</gene>
<evidence type="ECO:0000313" key="1">
    <source>
        <dbReference type="EMBL" id="AKB77821.1"/>
    </source>
</evidence>
<dbReference type="SUPFAM" id="SSF141694">
    <property type="entry name" value="AF2212/PG0164-like"/>
    <property type="match status" value="1"/>
</dbReference>
<dbReference type="RefSeq" id="WP_048138459.1">
    <property type="nucleotide sequence ID" value="NZ_CP009516.1"/>
</dbReference>
<dbReference type="Proteomes" id="UP000033101">
    <property type="component" value="Chromosome"/>
</dbReference>